<feature type="coiled-coil region" evidence="1">
    <location>
        <begin position="550"/>
        <end position="577"/>
    </location>
</feature>
<feature type="region of interest" description="Disordered" evidence="2">
    <location>
        <begin position="400"/>
        <end position="546"/>
    </location>
</feature>
<feature type="domain" description="DDE-1" evidence="3">
    <location>
        <begin position="213"/>
        <end position="363"/>
    </location>
</feature>
<dbReference type="STRING" id="60169.A0A1V6N6T3"/>
<evidence type="ECO:0000313" key="5">
    <source>
        <dbReference type="Proteomes" id="UP000191408"/>
    </source>
</evidence>
<dbReference type="OrthoDB" id="4357141at2759"/>
<keyword evidence="1" id="KW-0175">Coiled coil</keyword>
<evidence type="ECO:0000256" key="2">
    <source>
        <dbReference type="SAM" id="MobiDB-lite"/>
    </source>
</evidence>
<proteinExistence type="predicted"/>
<reference evidence="5" key="1">
    <citation type="journal article" date="2017" name="Nat. Microbiol.">
        <title>Global analysis of biosynthetic gene clusters reveals vast potential of secondary metabolite production in Penicillium species.</title>
        <authorList>
            <person name="Nielsen J.C."/>
            <person name="Grijseels S."/>
            <person name="Prigent S."/>
            <person name="Ji B."/>
            <person name="Dainat J."/>
            <person name="Nielsen K.F."/>
            <person name="Frisvad J.C."/>
            <person name="Workman M."/>
            <person name="Nielsen J."/>
        </authorList>
    </citation>
    <scope>NUCLEOTIDE SEQUENCE [LARGE SCALE GENOMIC DNA]</scope>
    <source>
        <strain evidence="5">IBT 4502</strain>
    </source>
</reference>
<gene>
    <name evidence="4" type="ORF">PENPOL_c024G00008</name>
</gene>
<feature type="compositionally biased region" description="Acidic residues" evidence="2">
    <location>
        <begin position="15"/>
        <end position="25"/>
    </location>
</feature>
<feature type="compositionally biased region" description="Polar residues" evidence="2">
    <location>
        <begin position="424"/>
        <end position="434"/>
    </location>
</feature>
<dbReference type="GO" id="GO:0003676">
    <property type="term" value="F:nucleic acid binding"/>
    <property type="evidence" value="ECO:0007669"/>
    <property type="project" value="InterPro"/>
</dbReference>
<dbReference type="Proteomes" id="UP000191408">
    <property type="component" value="Unassembled WGS sequence"/>
</dbReference>
<feature type="region of interest" description="Disordered" evidence="2">
    <location>
        <begin position="1"/>
        <end position="25"/>
    </location>
</feature>
<dbReference type="AlphaFoldDB" id="A0A1V6N6T3"/>
<protein>
    <recommendedName>
        <fullName evidence="3">DDE-1 domain-containing protein</fullName>
    </recommendedName>
</protein>
<evidence type="ECO:0000256" key="1">
    <source>
        <dbReference type="SAM" id="Coils"/>
    </source>
</evidence>
<organism evidence="4 5">
    <name type="scientific">Penicillium polonicum</name>
    <dbReference type="NCBI Taxonomy" id="60169"/>
    <lineage>
        <taxon>Eukaryota</taxon>
        <taxon>Fungi</taxon>
        <taxon>Dikarya</taxon>
        <taxon>Ascomycota</taxon>
        <taxon>Pezizomycotina</taxon>
        <taxon>Eurotiomycetes</taxon>
        <taxon>Eurotiomycetidae</taxon>
        <taxon>Eurotiales</taxon>
        <taxon>Aspergillaceae</taxon>
        <taxon>Penicillium</taxon>
    </lineage>
</organism>
<evidence type="ECO:0000313" key="4">
    <source>
        <dbReference type="EMBL" id="OQD60381.1"/>
    </source>
</evidence>
<accession>A0A1V6N6T3</accession>
<evidence type="ECO:0000259" key="3">
    <source>
        <dbReference type="Pfam" id="PF03184"/>
    </source>
</evidence>
<name>A0A1V6N6T3_PENPO</name>
<dbReference type="Pfam" id="PF03184">
    <property type="entry name" value="DDE_1"/>
    <property type="match status" value="1"/>
</dbReference>
<keyword evidence="5" id="KW-1185">Reference proteome</keyword>
<dbReference type="InterPro" id="IPR004875">
    <property type="entry name" value="DDE_SF_endonuclease_dom"/>
</dbReference>
<comment type="caution">
    <text evidence="4">The sequence shown here is derived from an EMBL/GenBank/DDBJ whole genome shotgun (WGS) entry which is preliminary data.</text>
</comment>
<sequence length="585" mass="66970">MSSDPIMEAHKTQESESEDPGESDVSEMVASDKVILVVVGAPPSHIIASEVATNIAGAYLRKKSGVMGQTALSVADENAVVEWVERWLKHGFFSYHTLPKDVANAYLHHIQNYNQNRPNLNLGWQKGFLSRNPELWDDLIKQRDTMRLRGPHENRRAWKFFNAFKDIKQEFSVTDDNIYAMEDAAFVTTMYRKSPTMFVRPLNPLHKREERAFSSVIHCCSTRGKHLPPYIVCRSQDPPQTKNFGPMKVSSTQSGWAESTHALDWVKTVFEPETRPRGRRQLWRILMISQRFRIVYPDFESFCWEHKIACISFPKNEQKFFNPMENIAFGPMQKSYTDYMRKRFSDNDANAITVGMTEFASWIQGEVASSNRAKEAADVWRQSCLVPLDENRLRNCLQGNRATAAPEDRSSTFGSRFDSDDTGQRMTSRQSPLRTSVPLPIIPSTEASSRHSTPEYSPPSPRPSRMSPESQETQQSDDGFESEEDESDSENETVTNHHPITPCRTPRLPKTSRAKTPEREPSDSVMSSKKHRDTLDKCIAGSPGARKRYRDDLILDRGDLEKENARLKERVELLEQFALKRTRLD</sequence>
<feature type="compositionally biased region" description="Acidic residues" evidence="2">
    <location>
        <begin position="478"/>
        <end position="491"/>
    </location>
</feature>
<dbReference type="EMBL" id="MDYM01000024">
    <property type="protein sequence ID" value="OQD60381.1"/>
    <property type="molecule type" value="Genomic_DNA"/>
</dbReference>